<dbReference type="AlphaFoldDB" id="A0A212L1J1"/>
<dbReference type="InterPro" id="IPR027417">
    <property type="entry name" value="P-loop_NTPase"/>
</dbReference>
<accession>A0A212L1J1</accession>
<evidence type="ECO:0000256" key="3">
    <source>
        <dbReference type="ARBA" id="ARBA00022741"/>
    </source>
</evidence>
<keyword evidence="6" id="KW-0378">Hydrolase</keyword>
<dbReference type="GO" id="GO:0005524">
    <property type="term" value="F:ATP binding"/>
    <property type="evidence" value="ECO:0007669"/>
    <property type="project" value="UniProtKB-KW"/>
</dbReference>
<proteinExistence type="inferred from homology"/>
<dbReference type="EC" id="3.6.3.-" evidence="6"/>
<dbReference type="SUPFAM" id="SSF52540">
    <property type="entry name" value="P-loop containing nucleoside triphosphate hydrolases"/>
    <property type="match status" value="1"/>
</dbReference>
<gene>
    <name evidence="6" type="ORF">KL86PLE_100152</name>
</gene>
<keyword evidence="3" id="KW-0547">Nucleotide-binding</keyword>
<evidence type="ECO:0000256" key="2">
    <source>
        <dbReference type="ARBA" id="ARBA00022448"/>
    </source>
</evidence>
<reference evidence="6" key="1">
    <citation type="submission" date="2016-08" db="EMBL/GenBank/DDBJ databases">
        <authorList>
            <person name="Seilhamer J.J."/>
        </authorList>
    </citation>
    <scope>NUCLEOTIDE SEQUENCE</scope>
    <source>
        <strain evidence="6">86</strain>
    </source>
</reference>
<dbReference type="InterPro" id="IPR003593">
    <property type="entry name" value="AAA+_ATPase"/>
</dbReference>
<dbReference type="Pfam" id="PF00005">
    <property type="entry name" value="ABC_tran"/>
    <property type="match status" value="1"/>
</dbReference>
<evidence type="ECO:0000313" key="6">
    <source>
        <dbReference type="EMBL" id="SCM71400.1"/>
    </source>
</evidence>
<evidence type="ECO:0000256" key="4">
    <source>
        <dbReference type="ARBA" id="ARBA00022840"/>
    </source>
</evidence>
<dbReference type="SMART" id="SM00382">
    <property type="entry name" value="AAA"/>
    <property type="match status" value="1"/>
</dbReference>
<sequence length="262" mass="28952">MTSTASPQQRQPIIEVVDLTVTFPTPEGEVTALDRVGLDIEENEFVCIMGPSGCGKTTLLNLIAGILKPSRGHIGHKGSAITGPGPDRAVVFQADAVFPWMSVEDNIGYSLKVRGRPRQETEAAVDRYVSLVGLSDFRKAWPRQLSGGMKKRVDIARAYAADPDVLLMDEPFGALDIMTKERLQEELVKLWQLSPRTVVFITHDLEEALFLGDRVILMSPRPGRIAAEYRPNLPADRDMSVKTSPEFVALAKTLRDALKTFH</sequence>
<feature type="domain" description="ABC transporter" evidence="5">
    <location>
        <begin position="14"/>
        <end position="247"/>
    </location>
</feature>
<dbReference type="GO" id="GO:0016887">
    <property type="term" value="F:ATP hydrolysis activity"/>
    <property type="evidence" value="ECO:0007669"/>
    <property type="project" value="InterPro"/>
</dbReference>
<dbReference type="Gene3D" id="3.40.50.300">
    <property type="entry name" value="P-loop containing nucleotide triphosphate hydrolases"/>
    <property type="match status" value="1"/>
</dbReference>
<evidence type="ECO:0000259" key="5">
    <source>
        <dbReference type="PROSITE" id="PS50893"/>
    </source>
</evidence>
<organism evidence="6">
    <name type="scientific">uncultured Pleomorphomonas sp</name>
    <dbReference type="NCBI Taxonomy" id="442121"/>
    <lineage>
        <taxon>Bacteria</taxon>
        <taxon>Pseudomonadati</taxon>
        <taxon>Pseudomonadota</taxon>
        <taxon>Alphaproteobacteria</taxon>
        <taxon>Hyphomicrobiales</taxon>
        <taxon>Pleomorphomonadaceae</taxon>
        <taxon>Pleomorphomonas</taxon>
        <taxon>environmental samples</taxon>
    </lineage>
</organism>
<dbReference type="InterPro" id="IPR017871">
    <property type="entry name" value="ABC_transporter-like_CS"/>
</dbReference>
<name>A0A212L1J1_9HYPH</name>
<dbReference type="CDD" id="cd03293">
    <property type="entry name" value="ABC_NrtD_SsuB_transporters"/>
    <property type="match status" value="1"/>
</dbReference>
<evidence type="ECO:0000256" key="1">
    <source>
        <dbReference type="ARBA" id="ARBA00005417"/>
    </source>
</evidence>
<dbReference type="PANTHER" id="PTHR42788:SF13">
    <property type="entry name" value="ALIPHATIC SULFONATES IMPORT ATP-BINDING PROTEIN SSUB"/>
    <property type="match status" value="1"/>
</dbReference>
<dbReference type="PROSITE" id="PS50893">
    <property type="entry name" value="ABC_TRANSPORTER_2"/>
    <property type="match status" value="1"/>
</dbReference>
<dbReference type="InterPro" id="IPR050166">
    <property type="entry name" value="ABC_transporter_ATP-bind"/>
</dbReference>
<dbReference type="InterPro" id="IPR003439">
    <property type="entry name" value="ABC_transporter-like_ATP-bd"/>
</dbReference>
<comment type="similarity">
    <text evidence="1">Belongs to the ABC transporter superfamily.</text>
</comment>
<dbReference type="EMBL" id="FMJD01000002">
    <property type="protein sequence ID" value="SCM71400.1"/>
    <property type="molecule type" value="Genomic_DNA"/>
</dbReference>
<dbReference type="PROSITE" id="PS00211">
    <property type="entry name" value="ABC_TRANSPORTER_1"/>
    <property type="match status" value="1"/>
</dbReference>
<keyword evidence="2" id="KW-0813">Transport</keyword>
<dbReference type="PANTHER" id="PTHR42788">
    <property type="entry name" value="TAURINE IMPORT ATP-BINDING PROTEIN-RELATED"/>
    <property type="match status" value="1"/>
</dbReference>
<dbReference type="RefSeq" id="WP_288198974.1">
    <property type="nucleotide sequence ID" value="NZ_LT608334.1"/>
</dbReference>
<keyword evidence="4 6" id="KW-0067">ATP-binding</keyword>
<protein>
    <submittedName>
        <fullName evidence="6">Putative ATP-binding protein BAB2_1147</fullName>
        <ecNumber evidence="6">3.6.3.-</ecNumber>
    </submittedName>
</protein>